<comment type="similarity">
    <text evidence="3">Belongs to the TO family.</text>
</comment>
<accession>A0A482W737</accession>
<feature type="non-terminal residue" evidence="4">
    <location>
        <position position="230"/>
    </location>
</feature>
<comment type="caution">
    <text evidence="4">The sequence shown here is derived from an EMBL/GenBank/DDBJ whole genome shotgun (WGS) entry which is preliminary data.</text>
</comment>
<dbReference type="FunFam" id="3.15.10.30:FF:000001">
    <property type="entry name" value="Takeout-like protein 1"/>
    <property type="match status" value="1"/>
</dbReference>
<evidence type="ECO:0000256" key="3">
    <source>
        <dbReference type="ARBA" id="ARBA00060902"/>
    </source>
</evidence>
<dbReference type="PANTHER" id="PTHR11008:SF32">
    <property type="entry name" value="CIRCADIAN CLOCK-CONTROLLED PROTEIN DAYWAKE-RELATED"/>
    <property type="match status" value="1"/>
</dbReference>
<proteinExistence type="inferred from homology"/>
<dbReference type="Gene3D" id="3.15.10.30">
    <property type="entry name" value="Haemolymph juvenile hormone binding protein"/>
    <property type="match status" value="1"/>
</dbReference>
<sequence>SSFKTCDRKHNDFNQCLVAAVQDAIRQLEKPFPEVGLPSLEPVEISHFSVAPGPTVFQVQQKYDNFKAFGFSTAKVSNFNVHFDSNIINMEFTVPQLRVEFDYDYDGKVLSIPIKGTGHGHVILNDPNFVVTFYLKEYQKDSENFFRVVDSEVTLLINKMGINFENLVPTGGVAGLGLGNIDPNKLLNDNGQIIYEEVHSDYEKTYAEVFATIFNNLLEEVPISELFGEE</sequence>
<dbReference type="AlphaFoldDB" id="A0A482W737"/>
<dbReference type="InterPro" id="IPR038606">
    <property type="entry name" value="To_sf"/>
</dbReference>
<name>A0A482W737_ASBVE</name>
<dbReference type="PANTHER" id="PTHR11008">
    <property type="entry name" value="PROTEIN TAKEOUT-LIKE PROTEIN"/>
    <property type="match status" value="1"/>
</dbReference>
<dbReference type="Pfam" id="PF06585">
    <property type="entry name" value="JHBP"/>
    <property type="match status" value="1"/>
</dbReference>
<dbReference type="OrthoDB" id="8190514at2759"/>
<reference evidence="4 5" key="1">
    <citation type="submission" date="2017-03" db="EMBL/GenBank/DDBJ databases">
        <title>Genome of the blue death feigning beetle - Asbolus verrucosus.</title>
        <authorList>
            <person name="Rider S.D."/>
        </authorList>
    </citation>
    <scope>NUCLEOTIDE SEQUENCE [LARGE SCALE GENOMIC DNA]</scope>
    <source>
        <strain evidence="4">Butters</strain>
        <tissue evidence="4">Head and leg muscle</tissue>
    </source>
</reference>
<evidence type="ECO:0000256" key="1">
    <source>
        <dbReference type="ARBA" id="ARBA00022729"/>
    </source>
</evidence>
<keyword evidence="1" id="KW-0732">Signal</keyword>
<evidence type="ECO:0000313" key="5">
    <source>
        <dbReference type="Proteomes" id="UP000292052"/>
    </source>
</evidence>
<gene>
    <name evidence="4" type="ORF">BDFB_012921</name>
</gene>
<dbReference type="InterPro" id="IPR010562">
    <property type="entry name" value="Haemolymph_juvenile_hormone-bd"/>
</dbReference>
<dbReference type="GO" id="GO:0005615">
    <property type="term" value="C:extracellular space"/>
    <property type="evidence" value="ECO:0007669"/>
    <property type="project" value="TreeGrafter"/>
</dbReference>
<keyword evidence="2" id="KW-0090">Biological rhythms</keyword>
<dbReference type="Proteomes" id="UP000292052">
    <property type="component" value="Unassembled WGS sequence"/>
</dbReference>
<evidence type="ECO:0000256" key="2">
    <source>
        <dbReference type="ARBA" id="ARBA00023108"/>
    </source>
</evidence>
<organism evidence="4 5">
    <name type="scientific">Asbolus verrucosus</name>
    <name type="common">Desert ironclad beetle</name>
    <dbReference type="NCBI Taxonomy" id="1661398"/>
    <lineage>
        <taxon>Eukaryota</taxon>
        <taxon>Metazoa</taxon>
        <taxon>Ecdysozoa</taxon>
        <taxon>Arthropoda</taxon>
        <taxon>Hexapoda</taxon>
        <taxon>Insecta</taxon>
        <taxon>Pterygota</taxon>
        <taxon>Neoptera</taxon>
        <taxon>Endopterygota</taxon>
        <taxon>Coleoptera</taxon>
        <taxon>Polyphaga</taxon>
        <taxon>Cucujiformia</taxon>
        <taxon>Tenebrionidae</taxon>
        <taxon>Pimeliinae</taxon>
        <taxon>Asbolus</taxon>
    </lineage>
</organism>
<keyword evidence="5" id="KW-1185">Reference proteome</keyword>
<protein>
    <submittedName>
        <fullName evidence="4">JHBP domain containing protein</fullName>
    </submittedName>
</protein>
<dbReference type="GO" id="GO:0007623">
    <property type="term" value="P:circadian rhythm"/>
    <property type="evidence" value="ECO:0007669"/>
    <property type="project" value="UniProtKB-ARBA"/>
</dbReference>
<dbReference type="SMART" id="SM00700">
    <property type="entry name" value="JHBP"/>
    <property type="match status" value="1"/>
</dbReference>
<feature type="non-terminal residue" evidence="4">
    <location>
        <position position="1"/>
    </location>
</feature>
<dbReference type="EMBL" id="QDEB01021085">
    <property type="protein sequence ID" value="RZC40990.1"/>
    <property type="molecule type" value="Genomic_DNA"/>
</dbReference>
<evidence type="ECO:0000313" key="4">
    <source>
        <dbReference type="EMBL" id="RZC40990.1"/>
    </source>
</evidence>